<evidence type="ECO:0000313" key="2">
    <source>
        <dbReference type="EMBL" id="AXH71163.1"/>
    </source>
</evidence>
<accession>A0A345MJY1</accession>
<feature type="region of interest" description="Disordered" evidence="1">
    <location>
        <begin position="21"/>
        <end position="43"/>
    </location>
</feature>
<evidence type="ECO:0000256" key="1">
    <source>
        <dbReference type="SAM" id="MobiDB-lite"/>
    </source>
</evidence>
<organism evidence="2 3">
    <name type="scientific">Bacillus phage BSP38</name>
    <dbReference type="NCBI Taxonomy" id="2283013"/>
    <lineage>
        <taxon>Viruses</taxon>
        <taxon>Duplodnaviria</taxon>
        <taxon>Heunggongvirae</taxon>
        <taxon>Uroviricota</taxon>
        <taxon>Caudoviricetes</taxon>
        <taxon>Herelleviridae</taxon>
        <taxon>Bastillevirinae</taxon>
        <taxon>Jeonjuvirus</taxon>
        <taxon>Jeonjuvirus BSP38</taxon>
    </lineage>
</organism>
<dbReference type="Proteomes" id="UP000260425">
    <property type="component" value="Segment"/>
</dbReference>
<reference evidence="2 3" key="1">
    <citation type="submission" date="2018-07" db="EMBL/GenBank/DDBJ databases">
        <title>Complete nucleotide sequence of Bacillus phage BSP38.</title>
        <authorList>
            <person name="Ghosh K."/>
            <person name="Kim K.-P."/>
        </authorList>
    </citation>
    <scope>NUCLEOTIDE SEQUENCE [LARGE SCALE GENOMIC DNA]</scope>
</reference>
<proteinExistence type="predicted"/>
<evidence type="ECO:0000313" key="3">
    <source>
        <dbReference type="Proteomes" id="UP000260425"/>
    </source>
</evidence>
<sequence length="43" mass="5432">MRSMTTFEKMVERIEENKVEHFKNLHKENEMKRKHREDNLDDK</sequence>
<organismHost>
    <name type="scientific">Bacillus subtilis</name>
    <dbReference type="NCBI Taxonomy" id="1423"/>
</organismHost>
<keyword evidence="3" id="KW-1185">Reference proteome</keyword>
<gene>
    <name evidence="2" type="ORF">BSP38_121</name>
</gene>
<name>A0A345MJY1_BPBSP</name>
<dbReference type="EMBL" id="MH606185">
    <property type="protein sequence ID" value="AXH71163.1"/>
    <property type="molecule type" value="Genomic_DNA"/>
</dbReference>
<protein>
    <submittedName>
        <fullName evidence="2">Uncharacterized protein</fullName>
    </submittedName>
</protein>